<name>A0AAV0BCW9_PHAPC</name>
<organism evidence="1 2">
    <name type="scientific">Phakopsora pachyrhizi</name>
    <name type="common">Asian soybean rust disease fungus</name>
    <dbReference type="NCBI Taxonomy" id="170000"/>
    <lineage>
        <taxon>Eukaryota</taxon>
        <taxon>Fungi</taxon>
        <taxon>Dikarya</taxon>
        <taxon>Basidiomycota</taxon>
        <taxon>Pucciniomycotina</taxon>
        <taxon>Pucciniomycetes</taxon>
        <taxon>Pucciniales</taxon>
        <taxon>Phakopsoraceae</taxon>
        <taxon>Phakopsora</taxon>
    </lineage>
</organism>
<keyword evidence="2" id="KW-1185">Reference proteome</keyword>
<evidence type="ECO:0000313" key="2">
    <source>
        <dbReference type="Proteomes" id="UP001153365"/>
    </source>
</evidence>
<gene>
    <name evidence="1" type="ORF">PPACK8108_LOCUS16347</name>
</gene>
<proteinExistence type="predicted"/>
<protein>
    <submittedName>
        <fullName evidence="1">Uncharacterized protein</fullName>
    </submittedName>
</protein>
<reference evidence="1" key="1">
    <citation type="submission" date="2022-06" db="EMBL/GenBank/DDBJ databases">
        <authorList>
            <consortium name="SYNGENTA / RWTH Aachen University"/>
        </authorList>
    </citation>
    <scope>NUCLEOTIDE SEQUENCE</scope>
</reference>
<sequence>MVPAECSPLFPQRSKINKDFPPPKYPILWYVHFPLSYDSVIIPSFLCSFFSNLFLTLTNTQRLQDYHPLDVKLQHIITMSSENKQLFSSKDEDTHPKKYFKTKATNNICHPSFLAGTSQQDFIRIMLHQLLISTDVESYTKGTDSESRVIGKSLFSLAMNNLQNKPKEWKLKYLPKSFCTEENEAHSIILKNIIVQEGNPEQQIPRLIELAKLEHLIATNRSKKNSGTKIFNVDLHSSIYLSKKMASKIDFSMVVLPTDLQVEQELIKDSDSSQNNGFTSEE</sequence>
<dbReference type="AlphaFoldDB" id="A0AAV0BCW9"/>
<comment type="caution">
    <text evidence="1">The sequence shown here is derived from an EMBL/GenBank/DDBJ whole genome shotgun (WGS) entry which is preliminary data.</text>
</comment>
<dbReference type="EMBL" id="CALTRL010004434">
    <property type="protein sequence ID" value="CAH7683069.1"/>
    <property type="molecule type" value="Genomic_DNA"/>
</dbReference>
<evidence type="ECO:0000313" key="1">
    <source>
        <dbReference type="EMBL" id="CAH7683069.1"/>
    </source>
</evidence>
<accession>A0AAV0BCW9</accession>
<dbReference type="Proteomes" id="UP001153365">
    <property type="component" value="Unassembled WGS sequence"/>
</dbReference>